<dbReference type="PANTHER" id="PTHR36577">
    <property type="entry name" value="DUF521 DOMAIN PROTEIN (AFU_ORTHOLOGUE AFUA_6G00490)"/>
    <property type="match status" value="1"/>
</dbReference>
<proteinExistence type="predicted"/>
<dbReference type="InterPro" id="IPR007506">
    <property type="entry name" value="PMDh-L-like_dom"/>
</dbReference>
<comment type="caution">
    <text evidence="5">The sequence shown here is derived from an EMBL/GenBank/DDBJ whole genome shotgun (WGS) entry which is preliminary data.</text>
</comment>
<dbReference type="Gene3D" id="3.30.499.10">
    <property type="entry name" value="Aconitase, domain 3"/>
    <property type="match status" value="1"/>
</dbReference>
<keyword evidence="1" id="KW-0408">Iron</keyword>
<dbReference type="InterPro" id="IPR012047">
    <property type="entry name" value="AcnX"/>
</dbReference>
<evidence type="ECO:0000256" key="1">
    <source>
        <dbReference type="ARBA" id="ARBA00023004"/>
    </source>
</evidence>
<dbReference type="Gene3D" id="3.50.30.10">
    <property type="entry name" value="Phosphohistidine domain"/>
    <property type="match status" value="1"/>
</dbReference>
<evidence type="ECO:0000313" key="6">
    <source>
        <dbReference type="Proteomes" id="UP001652503"/>
    </source>
</evidence>
<dbReference type="SUPFAM" id="SSF53732">
    <property type="entry name" value="Aconitase iron-sulfur domain"/>
    <property type="match status" value="1"/>
</dbReference>
<protein>
    <submittedName>
        <fullName evidence="5">Aconitase family protein</fullName>
    </submittedName>
</protein>
<dbReference type="InterPro" id="IPR015931">
    <property type="entry name" value="Acnase/IPM_dHydase_lsu_aba_1/3"/>
</dbReference>
<keyword evidence="2" id="KW-0456">Lyase</keyword>
<sequence length="568" mass="59880">MTIQTREGHGLWIVEGTASGDILACAEGLSFWGGVDPATGRIVDVHHPDHGTSVSGKILMMPTSRGSCSGSGVLLELSMKGLAPAALVFCEEEEILTLGALVSARIFDRPVPTLRLPRAQYDRLASARCASIGPDRVTADGLDLCLEPVPPGDLDLSDRDRRCLNGEAGRGVRMAMEIICRMAAASGAGGLVDVTRGHIDGCILAHSANLIFAEKMAELGARTSIPTTINAISVDRENWPSQNVPPDFGRRASRLADAYVAMGARPVFTCAPYLLEDPPREGEALGWSESNAVIFANSVLGARTPKHPDYLDLFIAMTGRAPASGVYTEPGRVPRAVIAVDPPALGQDDLLWPLLGWLAGRISPEQVPLITGMESRAATRDDLKALCAAFGTTSGAPMLHVAGHTPEAHLAPATGAPRHRIGRAELLGAWADLNRGTGQIDLVAIGSPHASLDELRRIATLFDGRACGPGTQMIVTLGRDTQRAAAAEGLADRLAAAGVQLIPDICWCSITEPVFPPNARGLMTNSGKYAHYAHGLSGRHARLGSLEDCVNAAVTGRAPDGPPKWLRA</sequence>
<organism evidence="5 6">
    <name type="scientific">Albidovulum sediminicola</name>
    <dbReference type="NCBI Taxonomy" id="2984331"/>
    <lineage>
        <taxon>Bacteria</taxon>
        <taxon>Pseudomonadati</taxon>
        <taxon>Pseudomonadota</taxon>
        <taxon>Alphaproteobacteria</taxon>
        <taxon>Rhodobacterales</taxon>
        <taxon>Paracoccaceae</taxon>
        <taxon>Albidovulum</taxon>
    </lineage>
</organism>
<keyword evidence="6" id="KW-1185">Reference proteome</keyword>
<dbReference type="Pfam" id="PF04412">
    <property type="entry name" value="AcnX"/>
    <property type="match status" value="1"/>
</dbReference>
<dbReference type="CDD" id="cd01355">
    <property type="entry name" value="AcnX"/>
    <property type="match status" value="1"/>
</dbReference>
<dbReference type="InterPro" id="IPR036008">
    <property type="entry name" value="Aconitase_4Fe-4S_dom"/>
</dbReference>
<dbReference type="EMBL" id="JAOWLA010000035">
    <property type="protein sequence ID" value="MCV2866922.1"/>
    <property type="molecule type" value="Genomic_DNA"/>
</dbReference>
<dbReference type="InterPro" id="IPR002840">
    <property type="entry name" value="PMDh-S-like_dom"/>
</dbReference>
<evidence type="ECO:0000259" key="3">
    <source>
        <dbReference type="Pfam" id="PF01989"/>
    </source>
</evidence>
<evidence type="ECO:0000256" key="2">
    <source>
        <dbReference type="ARBA" id="ARBA00023239"/>
    </source>
</evidence>
<dbReference type="PIRSF" id="PIRSF036630">
    <property type="entry name" value="UCP036630"/>
    <property type="match status" value="1"/>
</dbReference>
<dbReference type="RefSeq" id="WP_263723470.1">
    <property type="nucleotide sequence ID" value="NZ_JAOWLA010000035.1"/>
</dbReference>
<dbReference type="Proteomes" id="UP001652503">
    <property type="component" value="Unassembled WGS sequence"/>
</dbReference>
<accession>A0ABT2Z6Z8</accession>
<feature type="domain" description="Phosphomevalonate dehydratase large subunit-like" evidence="4">
    <location>
        <begin position="155"/>
        <end position="551"/>
    </location>
</feature>
<dbReference type="SUPFAM" id="SSF52016">
    <property type="entry name" value="LeuD/IlvD-like"/>
    <property type="match status" value="1"/>
</dbReference>
<gene>
    <name evidence="5" type="ORF">OE647_19650</name>
</gene>
<evidence type="ECO:0000259" key="4">
    <source>
        <dbReference type="Pfam" id="PF04412"/>
    </source>
</evidence>
<dbReference type="CDD" id="cd01356">
    <property type="entry name" value="AcnX_swivel"/>
    <property type="match status" value="1"/>
</dbReference>
<dbReference type="PANTHER" id="PTHR36577:SF3">
    <property type="entry name" value="DUF521 DOMAIN PROTEIN (AFU_ORTHOLOGUE AFUA_6G00490)"/>
    <property type="match status" value="1"/>
</dbReference>
<evidence type="ECO:0000313" key="5">
    <source>
        <dbReference type="EMBL" id="MCV2866922.1"/>
    </source>
</evidence>
<name>A0ABT2Z6Z8_9RHOB</name>
<dbReference type="Pfam" id="PF01989">
    <property type="entry name" value="AcnX_swivel_put"/>
    <property type="match status" value="1"/>
</dbReference>
<reference evidence="5 6" key="1">
    <citation type="submission" date="2022-10" db="EMBL/GenBank/DDBJ databases">
        <title>Defluviimonas sp. nov., isolated from ocean surface water.</title>
        <authorList>
            <person name="He W."/>
            <person name="Wang L."/>
            <person name="Zhang D.-F."/>
        </authorList>
    </citation>
    <scope>NUCLEOTIDE SEQUENCE [LARGE SCALE GENOMIC DNA]</scope>
    <source>
        <strain evidence="5 6">WL0075</strain>
    </source>
</reference>
<feature type="domain" description="Phosphomevalonate dehydratase small subunit-like" evidence="3">
    <location>
        <begin position="29"/>
        <end position="103"/>
    </location>
</feature>